<accession>W9R519</accession>
<dbReference type="InterPro" id="IPR018247">
    <property type="entry name" value="EF_Hand_1_Ca_BS"/>
</dbReference>
<dbReference type="PROSITE" id="PS50222">
    <property type="entry name" value="EF_HAND_2"/>
    <property type="match status" value="4"/>
</dbReference>
<dbReference type="SMART" id="SM00054">
    <property type="entry name" value="EFh"/>
    <property type="match status" value="4"/>
</dbReference>
<dbReference type="Gene3D" id="1.10.238.10">
    <property type="entry name" value="EF-hand"/>
    <property type="match status" value="2"/>
</dbReference>
<protein>
    <submittedName>
        <fullName evidence="6">Putative calcium-binding protein CML27</fullName>
    </submittedName>
</protein>
<dbReference type="SUPFAM" id="SSF47473">
    <property type="entry name" value="EF-hand"/>
    <property type="match status" value="1"/>
</dbReference>
<gene>
    <name evidence="6" type="ORF">L484_017382</name>
</gene>
<evidence type="ECO:0000313" key="6">
    <source>
        <dbReference type="EMBL" id="EXB69104.1"/>
    </source>
</evidence>
<keyword evidence="2" id="KW-0677">Repeat</keyword>
<name>W9R519_9ROSA</name>
<proteinExistence type="predicted"/>
<dbReference type="InterPro" id="IPR011992">
    <property type="entry name" value="EF-hand-dom_pair"/>
</dbReference>
<dbReference type="eggNOG" id="KOG0027">
    <property type="taxonomic scope" value="Eukaryota"/>
</dbReference>
<dbReference type="AlphaFoldDB" id="W9R519"/>
<evidence type="ECO:0000313" key="7">
    <source>
        <dbReference type="Proteomes" id="UP000030645"/>
    </source>
</evidence>
<keyword evidence="7" id="KW-1185">Reference proteome</keyword>
<dbReference type="Proteomes" id="UP000030645">
    <property type="component" value="Unassembled WGS sequence"/>
</dbReference>
<evidence type="ECO:0000259" key="5">
    <source>
        <dbReference type="PROSITE" id="PS50222"/>
    </source>
</evidence>
<feature type="domain" description="EF-hand" evidence="5">
    <location>
        <begin position="20"/>
        <end position="55"/>
    </location>
</feature>
<organism evidence="6 7">
    <name type="scientific">Morus notabilis</name>
    <dbReference type="NCBI Taxonomy" id="981085"/>
    <lineage>
        <taxon>Eukaryota</taxon>
        <taxon>Viridiplantae</taxon>
        <taxon>Streptophyta</taxon>
        <taxon>Embryophyta</taxon>
        <taxon>Tracheophyta</taxon>
        <taxon>Spermatophyta</taxon>
        <taxon>Magnoliopsida</taxon>
        <taxon>eudicotyledons</taxon>
        <taxon>Gunneridae</taxon>
        <taxon>Pentapetalae</taxon>
        <taxon>rosids</taxon>
        <taxon>fabids</taxon>
        <taxon>Rosales</taxon>
        <taxon>Moraceae</taxon>
        <taxon>Moreae</taxon>
        <taxon>Morus</taxon>
    </lineage>
</organism>
<sequence>MATDPINTESNKSKPSQYLQNPDEIEKVFNLFDANGDGKISVAELGEALKAQGTTVTPKDLQRVIEDLDSDRDGFISVKEFGAFCSQGSDDGGSAELRDAFDLYDVDKNGLISAEELHKVLNRLGMKCSPEDCHRMIISVDSDGDGNVNFAEFEKMMTNTIASNRNGNDA</sequence>
<dbReference type="PROSITE" id="PS00018">
    <property type="entry name" value="EF_HAND_1"/>
    <property type="match status" value="4"/>
</dbReference>
<keyword evidence="1" id="KW-0479">Metal-binding</keyword>
<feature type="domain" description="EF-hand" evidence="5">
    <location>
        <begin position="56"/>
        <end position="91"/>
    </location>
</feature>
<feature type="domain" description="EF-hand" evidence="5">
    <location>
        <begin position="128"/>
        <end position="163"/>
    </location>
</feature>
<dbReference type="STRING" id="981085.W9R519"/>
<dbReference type="FunFam" id="1.10.238.10:FF:000001">
    <property type="entry name" value="Calmodulin 1"/>
    <property type="match status" value="1"/>
</dbReference>
<dbReference type="Pfam" id="PF13499">
    <property type="entry name" value="EF-hand_7"/>
    <property type="match status" value="2"/>
</dbReference>
<feature type="domain" description="EF-hand" evidence="5">
    <location>
        <begin position="92"/>
        <end position="127"/>
    </location>
</feature>
<evidence type="ECO:0000256" key="2">
    <source>
        <dbReference type="ARBA" id="ARBA00022737"/>
    </source>
</evidence>
<dbReference type="PANTHER" id="PTHR10891">
    <property type="entry name" value="EF-HAND CALCIUM-BINDING DOMAIN CONTAINING PROTEIN"/>
    <property type="match status" value="1"/>
</dbReference>
<dbReference type="GO" id="GO:0005509">
    <property type="term" value="F:calcium ion binding"/>
    <property type="evidence" value="ECO:0007669"/>
    <property type="project" value="InterPro"/>
</dbReference>
<feature type="region of interest" description="Disordered" evidence="4">
    <location>
        <begin position="1"/>
        <end position="20"/>
    </location>
</feature>
<dbReference type="EMBL" id="KE344582">
    <property type="protein sequence ID" value="EXB69104.1"/>
    <property type="molecule type" value="Genomic_DNA"/>
</dbReference>
<evidence type="ECO:0000256" key="4">
    <source>
        <dbReference type="SAM" id="MobiDB-lite"/>
    </source>
</evidence>
<dbReference type="CDD" id="cd00051">
    <property type="entry name" value="EFh"/>
    <property type="match status" value="2"/>
</dbReference>
<dbReference type="OrthoDB" id="26525at2759"/>
<evidence type="ECO:0000256" key="1">
    <source>
        <dbReference type="ARBA" id="ARBA00022723"/>
    </source>
</evidence>
<keyword evidence="3" id="KW-0106">Calcium</keyword>
<dbReference type="InterPro" id="IPR039647">
    <property type="entry name" value="EF_hand_pair_protein_CML-like"/>
</dbReference>
<reference evidence="7" key="1">
    <citation type="submission" date="2013-01" db="EMBL/GenBank/DDBJ databases">
        <title>Draft Genome Sequence of a Mulberry Tree, Morus notabilis C.K. Schneid.</title>
        <authorList>
            <person name="He N."/>
            <person name="Zhao S."/>
        </authorList>
    </citation>
    <scope>NUCLEOTIDE SEQUENCE</scope>
</reference>
<evidence type="ECO:0000256" key="3">
    <source>
        <dbReference type="ARBA" id="ARBA00022837"/>
    </source>
</evidence>
<dbReference type="InterPro" id="IPR002048">
    <property type="entry name" value="EF_hand_dom"/>
</dbReference>
<dbReference type="KEGG" id="mnt:21400385"/>